<proteinExistence type="predicted"/>
<gene>
    <name evidence="2" type="ORF">FCK90_06195</name>
</gene>
<feature type="transmembrane region" description="Helical" evidence="1">
    <location>
        <begin position="68"/>
        <end position="91"/>
    </location>
</feature>
<protein>
    <submittedName>
        <fullName evidence="2">YggT family protein</fullName>
    </submittedName>
</protein>
<dbReference type="AlphaFoldDB" id="A0A5J5L048"/>
<keyword evidence="1" id="KW-0812">Transmembrane</keyword>
<evidence type="ECO:0000313" key="3">
    <source>
        <dbReference type="Proteomes" id="UP000325957"/>
    </source>
</evidence>
<feature type="transmembrane region" description="Helical" evidence="1">
    <location>
        <begin position="37"/>
        <end position="56"/>
    </location>
</feature>
<dbReference type="EMBL" id="SZWF01000006">
    <property type="protein sequence ID" value="KAA9394416.1"/>
    <property type="molecule type" value="Genomic_DNA"/>
</dbReference>
<dbReference type="Proteomes" id="UP000325957">
    <property type="component" value="Unassembled WGS sequence"/>
</dbReference>
<keyword evidence="1" id="KW-1133">Transmembrane helix</keyword>
<accession>A0A5J5L048</accession>
<evidence type="ECO:0000313" key="2">
    <source>
        <dbReference type="EMBL" id="KAA9394416.1"/>
    </source>
</evidence>
<dbReference type="Pfam" id="PF02325">
    <property type="entry name" value="CCB3_YggT"/>
    <property type="match status" value="1"/>
</dbReference>
<dbReference type="RefSeq" id="WP_158033440.1">
    <property type="nucleotide sequence ID" value="NZ_ML708615.1"/>
</dbReference>
<comment type="caution">
    <text evidence="2">The sequence shown here is derived from an EMBL/GenBank/DDBJ whole genome shotgun (WGS) entry which is preliminary data.</text>
</comment>
<name>A0A5J5L048_9MICC</name>
<dbReference type="GO" id="GO:0016020">
    <property type="term" value="C:membrane"/>
    <property type="evidence" value="ECO:0007669"/>
    <property type="project" value="InterPro"/>
</dbReference>
<feature type="transmembrane region" description="Helical" evidence="1">
    <location>
        <begin position="6"/>
        <end position="25"/>
    </location>
</feature>
<keyword evidence="3" id="KW-1185">Reference proteome</keyword>
<organism evidence="2 3">
    <name type="scientific">Kocuria coralli</name>
    <dbReference type="NCBI Taxonomy" id="1461025"/>
    <lineage>
        <taxon>Bacteria</taxon>
        <taxon>Bacillati</taxon>
        <taxon>Actinomycetota</taxon>
        <taxon>Actinomycetes</taxon>
        <taxon>Micrococcales</taxon>
        <taxon>Micrococcaceae</taxon>
        <taxon>Kocuria</taxon>
    </lineage>
</organism>
<reference evidence="2 3" key="1">
    <citation type="submission" date="2019-05" db="EMBL/GenBank/DDBJ databases">
        <title>Kocuria coralli sp. nov., a novel actinobacterium isolated from coral reef seawater.</title>
        <authorList>
            <person name="Li J."/>
        </authorList>
    </citation>
    <scope>NUCLEOTIDE SEQUENCE [LARGE SCALE GENOMIC DNA]</scope>
    <source>
        <strain evidence="2 3">SCSIO 13007</strain>
    </source>
</reference>
<keyword evidence="1" id="KW-0472">Membrane</keyword>
<dbReference type="InterPro" id="IPR003425">
    <property type="entry name" value="CCB3/YggT"/>
</dbReference>
<sequence>MDIILGLLYVVLHLLVLVVLTRFVLEMVGSWARSWRPRGIVLVIASVVYAITDPIMRPLRRLIPPLRMGGIALDLSAAVMIFVLAIARGVVQAMFFS</sequence>
<evidence type="ECO:0000256" key="1">
    <source>
        <dbReference type="SAM" id="Phobius"/>
    </source>
</evidence>